<dbReference type="CDD" id="cd00085">
    <property type="entry name" value="HNHc"/>
    <property type="match status" value="1"/>
</dbReference>
<keyword evidence="3" id="KW-1185">Reference proteome</keyword>
<dbReference type="Pfam" id="PF01844">
    <property type="entry name" value="HNH"/>
    <property type="match status" value="1"/>
</dbReference>
<dbReference type="Proteomes" id="UP001501746">
    <property type="component" value="Unassembled WGS sequence"/>
</dbReference>
<gene>
    <name evidence="2" type="ORF">GCM10009750_01080</name>
</gene>
<reference evidence="2 3" key="1">
    <citation type="journal article" date="2019" name="Int. J. Syst. Evol. Microbiol.">
        <title>The Global Catalogue of Microorganisms (GCM) 10K type strain sequencing project: providing services to taxonomists for standard genome sequencing and annotation.</title>
        <authorList>
            <consortium name="The Broad Institute Genomics Platform"/>
            <consortium name="The Broad Institute Genome Sequencing Center for Infectious Disease"/>
            <person name="Wu L."/>
            <person name="Ma J."/>
        </authorList>
    </citation>
    <scope>NUCLEOTIDE SEQUENCE [LARGE SCALE GENOMIC DNA]</scope>
    <source>
        <strain evidence="2 3">JCM 14323</strain>
    </source>
</reference>
<comment type="caution">
    <text evidence="2">The sequence shown here is derived from an EMBL/GenBank/DDBJ whole genome shotgun (WGS) entry which is preliminary data.</text>
</comment>
<dbReference type="InterPro" id="IPR003615">
    <property type="entry name" value="HNH_nuc"/>
</dbReference>
<evidence type="ECO:0000313" key="3">
    <source>
        <dbReference type="Proteomes" id="UP001501746"/>
    </source>
</evidence>
<accession>A0ABN2MF91</accession>
<evidence type="ECO:0000259" key="1">
    <source>
        <dbReference type="SMART" id="SM00507"/>
    </source>
</evidence>
<dbReference type="EMBL" id="BAAANK010000001">
    <property type="protein sequence ID" value="GAA1822482.1"/>
    <property type="molecule type" value="Genomic_DNA"/>
</dbReference>
<sequence length="213" mass="22809">MVDIVTFDAADVERYAGILTGAVAAVAGGDLVSAAAALQPIAGEVWMGRLTAAGKVGNREAVAGVRPRNESLRAQVFIRDGFRCTYCGGRAVPRCILVAVHDLFPDAVGYDVHYKRGKIHPVFWALAPEADHVVAHSRGGPNVLGNLTTLHAACNTRKSDLLIDDMPPVGFARAGDDWDGLTSFYPALVAAGAGVTRPAYHREWVRRYARLMT</sequence>
<dbReference type="Gene3D" id="1.10.30.50">
    <property type="match status" value="1"/>
</dbReference>
<dbReference type="RefSeq" id="WP_157425688.1">
    <property type="nucleotide sequence ID" value="NZ_BAAANK010000001.1"/>
</dbReference>
<evidence type="ECO:0000313" key="2">
    <source>
        <dbReference type="EMBL" id="GAA1822482.1"/>
    </source>
</evidence>
<dbReference type="SMART" id="SM00507">
    <property type="entry name" value="HNHc"/>
    <property type="match status" value="1"/>
</dbReference>
<organism evidence="2 3">
    <name type="scientific">Agromyces salentinus</name>
    <dbReference type="NCBI Taxonomy" id="269421"/>
    <lineage>
        <taxon>Bacteria</taxon>
        <taxon>Bacillati</taxon>
        <taxon>Actinomycetota</taxon>
        <taxon>Actinomycetes</taxon>
        <taxon>Micrococcales</taxon>
        <taxon>Microbacteriaceae</taxon>
        <taxon>Agromyces</taxon>
    </lineage>
</organism>
<protein>
    <recommendedName>
        <fullName evidence="1">HNH nuclease domain-containing protein</fullName>
    </recommendedName>
</protein>
<feature type="domain" description="HNH nuclease" evidence="1">
    <location>
        <begin position="108"/>
        <end position="156"/>
    </location>
</feature>
<dbReference type="InterPro" id="IPR002711">
    <property type="entry name" value="HNH"/>
</dbReference>
<name>A0ABN2MF91_9MICO</name>
<proteinExistence type="predicted"/>